<keyword evidence="2" id="KW-0812">Transmembrane</keyword>
<feature type="transmembrane region" description="Helical" evidence="2">
    <location>
        <begin position="200"/>
        <end position="229"/>
    </location>
</feature>
<feature type="domain" description="DUF6534" evidence="3">
    <location>
        <begin position="173"/>
        <end position="261"/>
    </location>
</feature>
<accession>A0A165NKC0</accession>
<feature type="transmembrane region" description="Helical" evidence="2">
    <location>
        <begin position="53"/>
        <end position="75"/>
    </location>
</feature>
<feature type="compositionally biased region" description="Basic and acidic residues" evidence="1">
    <location>
        <begin position="314"/>
        <end position="331"/>
    </location>
</feature>
<feature type="transmembrane region" description="Helical" evidence="2">
    <location>
        <begin position="126"/>
        <end position="145"/>
    </location>
</feature>
<dbReference type="PANTHER" id="PTHR40465:SF1">
    <property type="entry name" value="DUF6534 DOMAIN-CONTAINING PROTEIN"/>
    <property type="match status" value="1"/>
</dbReference>
<evidence type="ECO:0000313" key="5">
    <source>
        <dbReference type="Proteomes" id="UP000077266"/>
    </source>
</evidence>
<keyword evidence="5" id="KW-1185">Reference proteome</keyword>
<keyword evidence="2" id="KW-1133">Transmembrane helix</keyword>
<evidence type="ECO:0000256" key="2">
    <source>
        <dbReference type="SAM" id="Phobius"/>
    </source>
</evidence>
<evidence type="ECO:0000259" key="3">
    <source>
        <dbReference type="Pfam" id="PF20152"/>
    </source>
</evidence>
<dbReference type="EMBL" id="KV425898">
    <property type="protein sequence ID" value="KZW00863.1"/>
    <property type="molecule type" value="Genomic_DNA"/>
</dbReference>
<name>A0A165NKC0_EXIGL</name>
<evidence type="ECO:0000256" key="1">
    <source>
        <dbReference type="SAM" id="MobiDB-lite"/>
    </source>
</evidence>
<dbReference type="Pfam" id="PF20152">
    <property type="entry name" value="DUF6534"/>
    <property type="match status" value="1"/>
</dbReference>
<organism evidence="4 5">
    <name type="scientific">Exidia glandulosa HHB12029</name>
    <dbReference type="NCBI Taxonomy" id="1314781"/>
    <lineage>
        <taxon>Eukaryota</taxon>
        <taxon>Fungi</taxon>
        <taxon>Dikarya</taxon>
        <taxon>Basidiomycota</taxon>
        <taxon>Agaricomycotina</taxon>
        <taxon>Agaricomycetes</taxon>
        <taxon>Auriculariales</taxon>
        <taxon>Exidiaceae</taxon>
        <taxon>Exidia</taxon>
    </lineage>
</organism>
<reference evidence="4 5" key="1">
    <citation type="journal article" date="2016" name="Mol. Biol. Evol.">
        <title>Comparative Genomics of Early-Diverging Mushroom-Forming Fungi Provides Insights into the Origins of Lignocellulose Decay Capabilities.</title>
        <authorList>
            <person name="Nagy L.G."/>
            <person name="Riley R."/>
            <person name="Tritt A."/>
            <person name="Adam C."/>
            <person name="Daum C."/>
            <person name="Floudas D."/>
            <person name="Sun H."/>
            <person name="Yadav J.S."/>
            <person name="Pangilinan J."/>
            <person name="Larsson K.H."/>
            <person name="Matsuura K."/>
            <person name="Barry K."/>
            <person name="Labutti K."/>
            <person name="Kuo R."/>
            <person name="Ohm R.A."/>
            <person name="Bhattacharya S.S."/>
            <person name="Shirouzu T."/>
            <person name="Yoshinaga Y."/>
            <person name="Martin F.M."/>
            <person name="Grigoriev I.V."/>
            <person name="Hibbett D.S."/>
        </authorList>
    </citation>
    <scope>NUCLEOTIDE SEQUENCE [LARGE SCALE GENOMIC DNA]</scope>
    <source>
        <strain evidence="4 5">HHB12029</strain>
    </source>
</reference>
<gene>
    <name evidence="4" type="ORF">EXIGLDRAFT_830502</name>
</gene>
<protein>
    <recommendedName>
        <fullName evidence="3">DUF6534 domain-containing protein</fullName>
    </recommendedName>
</protein>
<dbReference type="PANTHER" id="PTHR40465">
    <property type="entry name" value="CHROMOSOME 1, WHOLE GENOME SHOTGUN SEQUENCE"/>
    <property type="match status" value="1"/>
</dbReference>
<sequence>MDSTIPPPSVLAKSLGPWLIGPIADLILMGTVAHMVADYWSRYRDSDGKVYKTLVLLTLVFNILKSCQACGLIWWKFVTHFGDYVTVTATSPWEVQMDPTIAEICNFLAQLFFVTRLYRLMGGLRWLLVPLVPAMLLGLVGHILMTIRGFNLKTVDDLEVFQDVMYVGLVGVLAADMIITASTSWYLLNSRTGFSRTDNLILRILHTTWVTAALPSLAELFNLVLYLALVPKGDSIFLLFSYLSPKLYGVSMMYTLNSRESLRSSENTYAMNSRLERMTGGISVTRDIVRVTDAADSHPPKSIQFAASGAESTNAKEDYGIERDSTKAQEI</sequence>
<dbReference type="AlphaFoldDB" id="A0A165NKC0"/>
<evidence type="ECO:0000313" key="4">
    <source>
        <dbReference type="EMBL" id="KZW00863.1"/>
    </source>
</evidence>
<dbReference type="Proteomes" id="UP000077266">
    <property type="component" value="Unassembled WGS sequence"/>
</dbReference>
<dbReference type="InterPro" id="IPR045339">
    <property type="entry name" value="DUF6534"/>
</dbReference>
<feature type="region of interest" description="Disordered" evidence="1">
    <location>
        <begin position="299"/>
        <end position="331"/>
    </location>
</feature>
<feature type="transmembrane region" description="Helical" evidence="2">
    <location>
        <begin position="95"/>
        <end position="114"/>
    </location>
</feature>
<feature type="transmembrane region" description="Helical" evidence="2">
    <location>
        <begin position="165"/>
        <end position="188"/>
    </location>
</feature>
<feature type="transmembrane region" description="Helical" evidence="2">
    <location>
        <begin position="20"/>
        <end position="41"/>
    </location>
</feature>
<dbReference type="InParanoid" id="A0A165NKC0"/>
<keyword evidence="2" id="KW-0472">Membrane</keyword>
<dbReference type="STRING" id="1314781.A0A165NKC0"/>
<dbReference type="OrthoDB" id="3206554at2759"/>
<proteinExistence type="predicted"/>